<feature type="region of interest" description="Disordered" evidence="1">
    <location>
        <begin position="260"/>
        <end position="313"/>
    </location>
</feature>
<dbReference type="InterPro" id="IPR031571">
    <property type="entry name" value="RcpC_dom"/>
</dbReference>
<proteinExistence type="predicted"/>
<accession>A0ABT1AMJ6</accession>
<dbReference type="InterPro" id="IPR013974">
    <property type="entry name" value="SAF"/>
</dbReference>
<evidence type="ECO:0000256" key="1">
    <source>
        <dbReference type="SAM" id="MobiDB-lite"/>
    </source>
</evidence>
<name>A0ABT1AMJ6_9RALS</name>
<organism evidence="3 4">
    <name type="scientific">Ralstonia soli</name>
    <dbReference type="NCBI Taxonomy" id="2953896"/>
    <lineage>
        <taxon>Bacteria</taxon>
        <taxon>Pseudomonadati</taxon>
        <taxon>Pseudomonadota</taxon>
        <taxon>Betaproteobacteria</taxon>
        <taxon>Burkholderiales</taxon>
        <taxon>Burkholderiaceae</taxon>
        <taxon>Ralstonia</taxon>
    </lineage>
</organism>
<evidence type="ECO:0000259" key="2">
    <source>
        <dbReference type="SMART" id="SM00858"/>
    </source>
</evidence>
<feature type="domain" description="SAF" evidence="2">
    <location>
        <begin position="45"/>
        <end position="105"/>
    </location>
</feature>
<dbReference type="Proteomes" id="UP001162811">
    <property type="component" value="Unassembled WGS sequence"/>
</dbReference>
<evidence type="ECO:0000313" key="3">
    <source>
        <dbReference type="EMBL" id="MCO5399651.1"/>
    </source>
</evidence>
<protein>
    <submittedName>
        <fullName evidence="3">Flp pilus assembly protein CpaB</fullName>
    </submittedName>
</protein>
<sequence length="313" mass="32514">MTSKHLQMFAAALLLLAAILGAIAWRTAHKPAAPVAVRENGKTLYPVVVTTKALEAGKPIGADAVAVEMLPINPDDGFSDVGKVLGREPIVALGVGVPLIGSQLSSGLALQVVPGQRAVAVMVDEVIGVGNRVQPGDYVDVFLVMRKDGQEVDGSQAKLLLPHLRVLAFGAVAVSESPQKAQDGGVSRKAEPARTAVLSVPVEAVSRLAMAHQSGRLLLALRNPADEAEPTVKPQDAALLATANRNPMDVAQAGVSLSSLTGNSDERRRPASHTQPVPLPLPLPTAARSAGYSSNAGSGVEIIRAGKREEQHD</sequence>
<reference evidence="3" key="1">
    <citation type="submission" date="2022-06" db="EMBL/GenBank/DDBJ databases">
        <authorList>
            <person name="Lu C.-H."/>
        </authorList>
    </citation>
    <scope>NUCLEOTIDE SEQUENCE</scope>
    <source>
        <strain evidence="3">21MJYT02-11</strain>
    </source>
</reference>
<keyword evidence="4" id="KW-1185">Reference proteome</keyword>
<dbReference type="CDD" id="cd11614">
    <property type="entry name" value="SAF_CpaB_FlgA_like"/>
    <property type="match status" value="1"/>
</dbReference>
<gene>
    <name evidence="3" type="primary">cpaB</name>
    <name evidence="3" type="ORF">NG900_15740</name>
</gene>
<feature type="compositionally biased region" description="Basic and acidic residues" evidence="1">
    <location>
        <begin position="304"/>
        <end position="313"/>
    </location>
</feature>
<dbReference type="InterPro" id="IPR017592">
    <property type="entry name" value="Pilus_assmbl_Flp-typ_CpaB"/>
</dbReference>
<dbReference type="Pfam" id="PF16976">
    <property type="entry name" value="RcpC"/>
    <property type="match status" value="1"/>
</dbReference>
<dbReference type="EMBL" id="JAMXHT010000005">
    <property type="protein sequence ID" value="MCO5399651.1"/>
    <property type="molecule type" value="Genomic_DNA"/>
</dbReference>
<reference evidence="3" key="2">
    <citation type="journal article" date="2023" name="Front. Microbiol.">
        <title>Ralstonia chuxiongensis sp. nov., Ralstonia mojiangensis sp. nov., and Ralstonia soli sp. nov., isolated from tobacco fields, are three novel species in the family Burkholderiaceae.</title>
        <authorList>
            <person name="Lu C.H."/>
            <person name="Zhang Y.Y."/>
            <person name="Jiang N."/>
            <person name="Chen W."/>
            <person name="Shao X."/>
            <person name="Zhao Z.M."/>
            <person name="Lu W.L."/>
            <person name="Hu X."/>
            <person name="Xi Y.X."/>
            <person name="Zou S.Y."/>
            <person name="Wei Q.J."/>
            <person name="Lin Z.L."/>
            <person name="Gong L."/>
            <person name="Gai X.T."/>
            <person name="Zhang L.Q."/>
            <person name="Li J.Y."/>
            <person name="Jin Y."/>
            <person name="Xia Z.Y."/>
        </authorList>
    </citation>
    <scope>NUCLEOTIDE SEQUENCE</scope>
    <source>
        <strain evidence="3">21MJYT02-11</strain>
    </source>
</reference>
<dbReference type="RefSeq" id="WP_252682041.1">
    <property type="nucleotide sequence ID" value="NZ_JAMXHT010000005.1"/>
</dbReference>
<dbReference type="SMART" id="SM00858">
    <property type="entry name" value="SAF"/>
    <property type="match status" value="1"/>
</dbReference>
<dbReference type="NCBIfam" id="TIGR03177">
    <property type="entry name" value="pilus_cpaB"/>
    <property type="match status" value="1"/>
</dbReference>
<comment type="caution">
    <text evidence="3">The sequence shown here is derived from an EMBL/GenBank/DDBJ whole genome shotgun (WGS) entry which is preliminary data.</text>
</comment>
<evidence type="ECO:0000313" key="4">
    <source>
        <dbReference type="Proteomes" id="UP001162811"/>
    </source>
</evidence>